<dbReference type="Gene3D" id="1.10.10.60">
    <property type="entry name" value="Homeodomain-like"/>
    <property type="match status" value="1"/>
</dbReference>
<keyword evidence="5" id="KW-1185">Reference proteome</keyword>
<comment type="caution">
    <text evidence="4">The sequence shown here is derived from an EMBL/GenBank/DDBJ whole genome shotgun (WGS) entry which is preliminary data.</text>
</comment>
<evidence type="ECO:0000256" key="1">
    <source>
        <dbReference type="ARBA" id="ARBA00004123"/>
    </source>
</evidence>
<dbReference type="PANTHER" id="PTHR19303:SF16">
    <property type="entry name" value="JERKY PROTEIN HOMOLOG-LIKE"/>
    <property type="match status" value="1"/>
</dbReference>
<evidence type="ECO:0000313" key="4">
    <source>
        <dbReference type="EMBL" id="KAJ8953792.1"/>
    </source>
</evidence>
<evidence type="ECO:0000259" key="3">
    <source>
        <dbReference type="PROSITE" id="PS51253"/>
    </source>
</evidence>
<comment type="subcellular location">
    <subcellularLocation>
        <location evidence="1">Nucleus</location>
    </subcellularLocation>
</comment>
<evidence type="ECO:0000313" key="5">
    <source>
        <dbReference type="Proteomes" id="UP001162156"/>
    </source>
</evidence>
<name>A0AAV8YT38_9CUCU</name>
<dbReference type="PROSITE" id="PS51253">
    <property type="entry name" value="HTH_CENPB"/>
    <property type="match status" value="1"/>
</dbReference>
<dbReference type="GO" id="GO:0003677">
    <property type="term" value="F:DNA binding"/>
    <property type="evidence" value="ECO:0007669"/>
    <property type="project" value="UniProtKB-KW"/>
</dbReference>
<dbReference type="PANTHER" id="PTHR19303">
    <property type="entry name" value="TRANSPOSON"/>
    <property type="match status" value="1"/>
</dbReference>
<protein>
    <recommendedName>
        <fullName evidence="3">HTH CENPB-type domain-containing protein</fullName>
    </recommendedName>
</protein>
<feature type="domain" description="HTH CENPB-type" evidence="3">
    <location>
        <begin position="1"/>
        <end position="61"/>
    </location>
</feature>
<accession>A0AAV8YT38</accession>
<reference evidence="4" key="1">
    <citation type="journal article" date="2023" name="Insect Mol. Biol.">
        <title>Genome sequencing provides insights into the evolution of gene families encoding plant cell wall-degrading enzymes in longhorned beetles.</title>
        <authorList>
            <person name="Shin N.R."/>
            <person name="Okamura Y."/>
            <person name="Kirsch R."/>
            <person name="Pauchet Y."/>
        </authorList>
    </citation>
    <scope>NUCLEOTIDE SEQUENCE</scope>
    <source>
        <strain evidence="4">RBIC_L_NR</strain>
    </source>
</reference>
<dbReference type="AlphaFoldDB" id="A0AAV8YT38"/>
<dbReference type="InterPro" id="IPR006600">
    <property type="entry name" value="HTH_CenpB_DNA-bd_dom"/>
</dbReference>
<dbReference type="GO" id="GO:0005634">
    <property type="term" value="C:nucleus"/>
    <property type="evidence" value="ECO:0007669"/>
    <property type="project" value="UniProtKB-SubCell"/>
</dbReference>
<dbReference type="InterPro" id="IPR050863">
    <property type="entry name" value="CenT-Element_Derived"/>
</dbReference>
<keyword evidence="2" id="KW-0238">DNA-binding</keyword>
<dbReference type="EMBL" id="JANEYF010001954">
    <property type="protein sequence ID" value="KAJ8953792.1"/>
    <property type="molecule type" value="Genomic_DNA"/>
</dbReference>
<sequence length="142" mass="16281">MESKLHSWFVSLRNRHVPVSSEFLATKSKHLYAKYYGDKNFNASRGWVANFRKRYGIRRLKICGEKLSSDTAAVEPFINELDQTIKSLKLQPSENYNADESALFWKLLPDSTLVSSTEKTAPRRKTSKERLTFLAKCNSDGS</sequence>
<organism evidence="4 5">
    <name type="scientific">Rhamnusium bicolor</name>
    <dbReference type="NCBI Taxonomy" id="1586634"/>
    <lineage>
        <taxon>Eukaryota</taxon>
        <taxon>Metazoa</taxon>
        <taxon>Ecdysozoa</taxon>
        <taxon>Arthropoda</taxon>
        <taxon>Hexapoda</taxon>
        <taxon>Insecta</taxon>
        <taxon>Pterygota</taxon>
        <taxon>Neoptera</taxon>
        <taxon>Endopterygota</taxon>
        <taxon>Coleoptera</taxon>
        <taxon>Polyphaga</taxon>
        <taxon>Cucujiformia</taxon>
        <taxon>Chrysomeloidea</taxon>
        <taxon>Cerambycidae</taxon>
        <taxon>Lepturinae</taxon>
        <taxon>Rhagiini</taxon>
        <taxon>Rhamnusium</taxon>
    </lineage>
</organism>
<dbReference type="SUPFAM" id="SSF46689">
    <property type="entry name" value="Homeodomain-like"/>
    <property type="match status" value="1"/>
</dbReference>
<evidence type="ECO:0000256" key="2">
    <source>
        <dbReference type="ARBA" id="ARBA00023125"/>
    </source>
</evidence>
<dbReference type="Pfam" id="PF03221">
    <property type="entry name" value="HTH_Tnp_Tc5"/>
    <property type="match status" value="1"/>
</dbReference>
<dbReference type="InterPro" id="IPR009057">
    <property type="entry name" value="Homeodomain-like_sf"/>
</dbReference>
<proteinExistence type="predicted"/>
<gene>
    <name evidence="4" type="ORF">NQ314_007205</name>
</gene>
<dbReference type="Proteomes" id="UP001162156">
    <property type="component" value="Unassembled WGS sequence"/>
</dbReference>